<dbReference type="PANTHER" id="PTHR30349">
    <property type="entry name" value="PHAGE INTEGRASE-RELATED"/>
    <property type="match status" value="1"/>
</dbReference>
<dbReference type="InterPro" id="IPR010998">
    <property type="entry name" value="Integrase_recombinase_N"/>
</dbReference>
<keyword evidence="2" id="KW-0238">DNA-binding</keyword>
<dbReference type="InterPro" id="IPR000524">
    <property type="entry name" value="Tscrpt_reg_HTH_GntR"/>
</dbReference>
<keyword evidence="3" id="KW-0804">Transcription</keyword>
<dbReference type="SMART" id="SM00345">
    <property type="entry name" value="HTH_GNTR"/>
    <property type="match status" value="1"/>
</dbReference>
<organism evidence="8 9">
    <name type="scientific">Amycolatopsis nalaikhensis</name>
    <dbReference type="NCBI Taxonomy" id="715472"/>
    <lineage>
        <taxon>Bacteria</taxon>
        <taxon>Bacillati</taxon>
        <taxon>Actinomycetota</taxon>
        <taxon>Actinomycetes</taxon>
        <taxon>Pseudonocardiales</taxon>
        <taxon>Pseudonocardiaceae</taxon>
        <taxon>Amycolatopsis</taxon>
    </lineage>
</organism>
<keyword evidence="1" id="KW-0805">Transcription regulation</keyword>
<dbReference type="InterPro" id="IPR002104">
    <property type="entry name" value="Integrase_catalytic"/>
</dbReference>
<sequence>MSTAETTAVSTRGKRTRGGRGARRNRSRGSIDRLSSGSLRVRVDAGVDPITGKRHRPTVIVPPGPDDEHQAEVALTRLLNEVDEQRHPKTKVDIAHLVLKYQDERDAARTTVEKDGSLINRHVIPYIGTKNATKDARKTIRALYKDCQRCRHHCTNTNWIEHRTPRKHECDARCRKHQCKGLANNTVRKIHAILSGAYTMAMAEWEWWSVNPIDGLAPPSFEKTDPVPPSTTEAAAIVNEAFRRELAWGVLIFIAMISGARRGEVVALRRRHHDPIKKVLYLREAIAQLDETNELLEKGIKNEIARHIVLDDASNQLLIDYWSALDTAASEAGHNLDDDAFFFSLMPDHSTPLRPRSVTQRYRRMTRAMGLDTQLKCLRHFNATELIAAGVDIRTVAGRLGHSGGGSTTLRFYAAWASEAHQRAAGDLAARLPEHPALLDQIQRAKSAPEAPFERVAARIRSRILAGELADGSIAPSIKEIAATYEVAVGTAHRAADLLRQWGMLSAGGRGKRPLILLPDPQPPTAEQAEDEQPLATAALEPVPRPLDLELLHLGRTVKAFTAEADPADARQLARLLRSSVRRHTAGADADIGDFELIVRNSGEPAVVTVFASL</sequence>
<feature type="region of interest" description="Disordered" evidence="5">
    <location>
        <begin position="1"/>
        <end position="37"/>
    </location>
</feature>
<dbReference type="Pfam" id="PF00589">
    <property type="entry name" value="Phage_integrase"/>
    <property type="match status" value="1"/>
</dbReference>
<accession>A0ABY8XZB8</accession>
<keyword evidence="9" id="KW-1185">Reference proteome</keyword>
<evidence type="ECO:0000256" key="3">
    <source>
        <dbReference type="ARBA" id="ARBA00023163"/>
    </source>
</evidence>
<dbReference type="EMBL" id="CP127173">
    <property type="protein sequence ID" value="WIV60747.1"/>
    <property type="molecule type" value="Genomic_DNA"/>
</dbReference>
<dbReference type="InterPro" id="IPR050090">
    <property type="entry name" value="Tyrosine_recombinase_XerCD"/>
</dbReference>
<dbReference type="RefSeq" id="WP_285458356.1">
    <property type="nucleotide sequence ID" value="NZ_CP127173.1"/>
</dbReference>
<evidence type="ECO:0000256" key="5">
    <source>
        <dbReference type="SAM" id="MobiDB-lite"/>
    </source>
</evidence>
<evidence type="ECO:0000256" key="4">
    <source>
        <dbReference type="ARBA" id="ARBA00023172"/>
    </source>
</evidence>
<dbReference type="Gene3D" id="1.10.10.10">
    <property type="entry name" value="Winged helix-like DNA-binding domain superfamily/Winged helix DNA-binding domain"/>
    <property type="match status" value="1"/>
</dbReference>
<evidence type="ECO:0000313" key="8">
    <source>
        <dbReference type="EMBL" id="WIV60747.1"/>
    </source>
</evidence>
<dbReference type="Proteomes" id="UP001227101">
    <property type="component" value="Chromosome"/>
</dbReference>
<dbReference type="Pfam" id="PF00392">
    <property type="entry name" value="GntR"/>
    <property type="match status" value="1"/>
</dbReference>
<evidence type="ECO:0000313" key="9">
    <source>
        <dbReference type="Proteomes" id="UP001227101"/>
    </source>
</evidence>
<evidence type="ECO:0000259" key="7">
    <source>
        <dbReference type="PROSITE" id="PS51898"/>
    </source>
</evidence>
<dbReference type="SUPFAM" id="SSF46785">
    <property type="entry name" value="Winged helix' DNA-binding domain"/>
    <property type="match status" value="1"/>
</dbReference>
<reference evidence="8 9" key="1">
    <citation type="submission" date="2023-06" db="EMBL/GenBank/DDBJ databases">
        <authorList>
            <person name="Oyuntsetseg B."/>
            <person name="Kim S.B."/>
        </authorList>
    </citation>
    <scope>NUCLEOTIDE SEQUENCE [LARGE SCALE GENOMIC DNA]</scope>
    <source>
        <strain evidence="8 9">2-2</strain>
    </source>
</reference>
<dbReference type="Gene3D" id="1.10.443.10">
    <property type="entry name" value="Intergrase catalytic core"/>
    <property type="match status" value="1"/>
</dbReference>
<dbReference type="InterPro" id="IPR036390">
    <property type="entry name" value="WH_DNA-bd_sf"/>
</dbReference>
<evidence type="ECO:0000259" key="6">
    <source>
        <dbReference type="PROSITE" id="PS50949"/>
    </source>
</evidence>
<feature type="compositionally biased region" description="Polar residues" evidence="5">
    <location>
        <begin position="1"/>
        <end position="10"/>
    </location>
</feature>
<gene>
    <name evidence="8" type="ORF">QP939_20100</name>
</gene>
<feature type="compositionally biased region" description="Basic residues" evidence="5">
    <location>
        <begin position="12"/>
        <end position="27"/>
    </location>
</feature>
<dbReference type="InterPro" id="IPR036388">
    <property type="entry name" value="WH-like_DNA-bd_sf"/>
</dbReference>
<dbReference type="SUPFAM" id="SSF56349">
    <property type="entry name" value="DNA breaking-rejoining enzymes"/>
    <property type="match status" value="1"/>
</dbReference>
<dbReference type="PROSITE" id="PS50949">
    <property type="entry name" value="HTH_GNTR"/>
    <property type="match status" value="1"/>
</dbReference>
<dbReference type="PANTHER" id="PTHR30349:SF91">
    <property type="entry name" value="INTA PROTEIN"/>
    <property type="match status" value="1"/>
</dbReference>
<name>A0ABY8XZB8_9PSEU</name>
<feature type="domain" description="HTH gntR-type" evidence="6">
    <location>
        <begin position="450"/>
        <end position="519"/>
    </location>
</feature>
<dbReference type="InterPro" id="IPR011010">
    <property type="entry name" value="DNA_brk_join_enz"/>
</dbReference>
<keyword evidence="4" id="KW-0233">DNA recombination</keyword>
<protein>
    <submittedName>
        <fullName evidence="8">Tyrosine-type recombinase/integrase</fullName>
    </submittedName>
</protein>
<evidence type="ECO:0000256" key="2">
    <source>
        <dbReference type="ARBA" id="ARBA00023125"/>
    </source>
</evidence>
<dbReference type="Gene3D" id="1.10.150.130">
    <property type="match status" value="1"/>
</dbReference>
<evidence type="ECO:0000256" key="1">
    <source>
        <dbReference type="ARBA" id="ARBA00023015"/>
    </source>
</evidence>
<dbReference type="InterPro" id="IPR013762">
    <property type="entry name" value="Integrase-like_cat_sf"/>
</dbReference>
<proteinExistence type="predicted"/>
<dbReference type="CDD" id="cd00397">
    <property type="entry name" value="DNA_BRE_C"/>
    <property type="match status" value="1"/>
</dbReference>
<dbReference type="PROSITE" id="PS51898">
    <property type="entry name" value="TYR_RECOMBINASE"/>
    <property type="match status" value="1"/>
</dbReference>
<feature type="domain" description="Tyr recombinase" evidence="7">
    <location>
        <begin position="222"/>
        <end position="427"/>
    </location>
</feature>